<reference evidence="3 4" key="1">
    <citation type="journal article" date="2009" name="Science">
        <title>Green evolution and dynamic adaptations revealed by genomes of the marine picoeukaryotes Micromonas.</title>
        <authorList>
            <person name="Worden A.Z."/>
            <person name="Lee J.H."/>
            <person name="Mock T."/>
            <person name="Rouze P."/>
            <person name="Simmons M.P."/>
            <person name="Aerts A.L."/>
            <person name="Allen A.E."/>
            <person name="Cuvelier M.L."/>
            <person name="Derelle E."/>
            <person name="Everett M.V."/>
            <person name="Foulon E."/>
            <person name="Grimwood J."/>
            <person name="Gundlach H."/>
            <person name="Henrissat B."/>
            <person name="Napoli C."/>
            <person name="McDonald S.M."/>
            <person name="Parker M.S."/>
            <person name="Rombauts S."/>
            <person name="Salamov A."/>
            <person name="Von Dassow P."/>
            <person name="Badger J.H."/>
            <person name="Coutinho P.M."/>
            <person name="Demir E."/>
            <person name="Dubchak I."/>
            <person name="Gentemann C."/>
            <person name="Eikrem W."/>
            <person name="Gready J.E."/>
            <person name="John U."/>
            <person name="Lanier W."/>
            <person name="Lindquist E.A."/>
            <person name="Lucas S."/>
            <person name="Mayer K.F."/>
            <person name="Moreau H."/>
            <person name="Not F."/>
            <person name="Otillar R."/>
            <person name="Panaud O."/>
            <person name="Pangilinan J."/>
            <person name="Paulsen I."/>
            <person name="Piegu B."/>
            <person name="Poliakov A."/>
            <person name="Robbens S."/>
            <person name="Schmutz J."/>
            <person name="Toulza E."/>
            <person name="Wyss T."/>
            <person name="Zelensky A."/>
            <person name="Zhou K."/>
            <person name="Armbrust E.V."/>
            <person name="Bhattacharya D."/>
            <person name="Goodenough U.W."/>
            <person name="Van de Peer Y."/>
            <person name="Grigoriev I.V."/>
        </authorList>
    </citation>
    <scope>NUCLEOTIDE SEQUENCE [LARGE SCALE GENOMIC DNA]</scope>
    <source>
        <strain evidence="3 4">CCMP1545</strain>
    </source>
</reference>
<feature type="compositionally biased region" description="Basic residues" evidence="1">
    <location>
        <begin position="1"/>
        <end position="11"/>
    </location>
</feature>
<dbReference type="SUPFAM" id="SSF53756">
    <property type="entry name" value="UDP-Glycosyltransferase/glycogen phosphorylase"/>
    <property type="match status" value="1"/>
</dbReference>
<dbReference type="STRING" id="564608.C1MTZ0"/>
<dbReference type="RefSeq" id="XP_003059405.1">
    <property type="nucleotide sequence ID" value="XM_003059359.1"/>
</dbReference>
<dbReference type="Proteomes" id="UP000001876">
    <property type="component" value="Unassembled WGS sequence"/>
</dbReference>
<keyword evidence="3" id="KW-0808">Transferase</keyword>
<dbReference type="InterPro" id="IPR052474">
    <property type="entry name" value="UDP-GlcNAc_transferase"/>
</dbReference>
<dbReference type="PANTHER" id="PTHR47043:SF1">
    <property type="entry name" value="UDP-N-ACETYLGLUCOSAMINE TRANSFERASE SUBUNIT ALG13"/>
    <property type="match status" value="1"/>
</dbReference>
<evidence type="ECO:0000313" key="4">
    <source>
        <dbReference type="Proteomes" id="UP000001876"/>
    </source>
</evidence>
<dbReference type="GO" id="GO:0006488">
    <property type="term" value="P:dolichol-linked oligosaccharide biosynthetic process"/>
    <property type="evidence" value="ECO:0007669"/>
    <property type="project" value="TreeGrafter"/>
</dbReference>
<protein>
    <submittedName>
        <fullName evidence="3">Glycosyltransferase</fullName>
    </submittedName>
</protein>
<dbReference type="InterPro" id="IPR007235">
    <property type="entry name" value="Glyco_trans_28_C"/>
</dbReference>
<dbReference type="KEGG" id="mpp:MICPUCDRAFT_33783"/>
<accession>C1MTZ0</accession>
<sequence>MGRAPAPRRRAAAPPSASPSTREGDDDDDAETRTTTRTSKTKTVFVTVGTTSFDALVAALDTARVGEILTRKGFKRVVMQTGKGSHGAPRTLAKTRGLRVRAFAFAPSIDDEIRGADLVVSHAGAGSVFETLRAKKPLLVVVNDALMGNHQQELAETLHEMGHLRWCAPEGVGDAIAAFDETSSKPYQPGDPAEVQRAIRSMLLRR</sequence>
<feature type="region of interest" description="Disordered" evidence="1">
    <location>
        <begin position="1"/>
        <end position="36"/>
    </location>
</feature>
<dbReference type="GO" id="GO:0016758">
    <property type="term" value="F:hexosyltransferase activity"/>
    <property type="evidence" value="ECO:0007669"/>
    <property type="project" value="InterPro"/>
</dbReference>
<dbReference type="Pfam" id="PF04101">
    <property type="entry name" value="Glyco_tran_28_C"/>
    <property type="match status" value="1"/>
</dbReference>
<feature type="compositionally biased region" description="Low complexity" evidence="1">
    <location>
        <begin position="12"/>
        <end position="21"/>
    </location>
</feature>
<dbReference type="EMBL" id="GG663740">
    <property type="protein sequence ID" value="EEH56537.1"/>
    <property type="molecule type" value="Genomic_DNA"/>
</dbReference>
<organism evidence="4">
    <name type="scientific">Micromonas pusilla (strain CCMP1545)</name>
    <name type="common">Picoplanktonic green alga</name>
    <dbReference type="NCBI Taxonomy" id="564608"/>
    <lineage>
        <taxon>Eukaryota</taxon>
        <taxon>Viridiplantae</taxon>
        <taxon>Chlorophyta</taxon>
        <taxon>Mamiellophyceae</taxon>
        <taxon>Mamiellales</taxon>
        <taxon>Mamiellaceae</taxon>
        <taxon>Micromonas</taxon>
    </lineage>
</organism>
<dbReference type="OMA" id="NIEHIRF"/>
<feature type="domain" description="Glycosyl transferase family 28 C-terminal" evidence="2">
    <location>
        <begin position="43"/>
        <end position="192"/>
    </location>
</feature>
<dbReference type="GeneID" id="9684528"/>
<dbReference type="eggNOG" id="KOG3349">
    <property type="taxonomic scope" value="Eukaryota"/>
</dbReference>
<dbReference type="GO" id="GO:0043541">
    <property type="term" value="C:UDP-N-acetylglucosamine transferase complex"/>
    <property type="evidence" value="ECO:0007669"/>
    <property type="project" value="TreeGrafter"/>
</dbReference>
<dbReference type="Gene3D" id="3.40.50.2000">
    <property type="entry name" value="Glycogen Phosphorylase B"/>
    <property type="match status" value="1"/>
</dbReference>
<evidence type="ECO:0000256" key="1">
    <source>
        <dbReference type="SAM" id="MobiDB-lite"/>
    </source>
</evidence>
<keyword evidence="4" id="KW-1185">Reference proteome</keyword>
<dbReference type="PANTHER" id="PTHR47043">
    <property type="entry name" value="UDP-N-ACETYLGLUCOSAMINE TRANSFERASE SUBUNIT ALG13"/>
    <property type="match status" value="1"/>
</dbReference>
<name>C1MTZ0_MICPC</name>
<evidence type="ECO:0000313" key="3">
    <source>
        <dbReference type="EMBL" id="EEH56537.1"/>
    </source>
</evidence>
<proteinExistence type="predicted"/>
<evidence type="ECO:0000259" key="2">
    <source>
        <dbReference type="Pfam" id="PF04101"/>
    </source>
</evidence>
<dbReference type="AlphaFoldDB" id="C1MTZ0"/>
<dbReference type="OrthoDB" id="20273at2759"/>
<gene>
    <name evidence="3" type="ORF">MICPUCDRAFT_33783</name>
</gene>